<protein>
    <recommendedName>
        <fullName evidence="4">Flagella basal body P-ring formation protein FlgA</fullName>
    </recommendedName>
</protein>
<evidence type="ECO:0000259" key="5">
    <source>
        <dbReference type="SMART" id="SM00858"/>
    </source>
</evidence>
<feature type="signal peptide" evidence="4">
    <location>
        <begin position="1"/>
        <end position="18"/>
    </location>
</feature>
<reference evidence="6 7" key="1">
    <citation type="submission" date="2024-07" db="EMBL/GenBank/DDBJ databases">
        <authorList>
            <person name="Kang M."/>
        </authorList>
    </citation>
    <scope>NUCLEOTIDE SEQUENCE [LARGE SCALE GENOMIC DNA]</scope>
    <source>
        <strain evidence="6 7">DFM31</strain>
    </source>
</reference>
<comment type="caution">
    <text evidence="6">The sequence shown here is derived from an EMBL/GenBank/DDBJ whole genome shotgun (WGS) entry which is preliminary data.</text>
</comment>
<keyword evidence="6" id="KW-0966">Cell projection</keyword>
<dbReference type="InterPro" id="IPR013974">
    <property type="entry name" value="SAF"/>
</dbReference>
<accession>A0ABV3L339</accession>
<dbReference type="Proteomes" id="UP001553161">
    <property type="component" value="Unassembled WGS sequence"/>
</dbReference>
<dbReference type="RefSeq" id="WP_366191770.1">
    <property type="nucleotide sequence ID" value="NZ_JBFBVU010000003.1"/>
</dbReference>
<keyword evidence="6" id="KW-0969">Cilium</keyword>
<keyword evidence="7" id="KW-1185">Reference proteome</keyword>
<comment type="subcellular location">
    <subcellularLocation>
        <location evidence="1 4">Periplasm</location>
    </subcellularLocation>
</comment>
<keyword evidence="3 4" id="KW-0574">Periplasm</keyword>
<evidence type="ECO:0000256" key="2">
    <source>
        <dbReference type="ARBA" id="ARBA00022729"/>
    </source>
</evidence>
<dbReference type="NCBIfam" id="TIGR03170">
    <property type="entry name" value="flgA_cterm"/>
    <property type="match status" value="1"/>
</dbReference>
<feature type="chain" id="PRO_5044965157" description="Flagella basal body P-ring formation protein FlgA" evidence="4">
    <location>
        <begin position="19"/>
        <end position="141"/>
    </location>
</feature>
<dbReference type="Gene3D" id="2.30.30.760">
    <property type="match status" value="1"/>
</dbReference>
<dbReference type="SMART" id="SM00858">
    <property type="entry name" value="SAF"/>
    <property type="match status" value="1"/>
</dbReference>
<feature type="domain" description="SAF" evidence="5">
    <location>
        <begin position="18"/>
        <end position="75"/>
    </location>
</feature>
<dbReference type="Pfam" id="PF13144">
    <property type="entry name" value="ChapFlgA"/>
    <property type="match status" value="1"/>
</dbReference>
<keyword evidence="6" id="KW-0282">Flagellum</keyword>
<evidence type="ECO:0000256" key="4">
    <source>
        <dbReference type="RuleBase" id="RU362063"/>
    </source>
</evidence>
<sequence length="141" mass="15013">MRALLPITLLAVASPTLADTLVAARTLRGQTVISEMDLMYGPDQPGALREASQAIGMETRVNIYEGRPIRASDLQPAAVVARNQIVPLNYIYSGLVIATEARALERGGIGARIRVMNLESRNTVTGTVMPDGSVTVAPRGN</sequence>
<dbReference type="EMBL" id="JBFBVU010000003">
    <property type="protein sequence ID" value="MEV8465959.1"/>
    <property type="molecule type" value="Genomic_DNA"/>
</dbReference>
<evidence type="ECO:0000256" key="1">
    <source>
        <dbReference type="ARBA" id="ARBA00004418"/>
    </source>
</evidence>
<evidence type="ECO:0000313" key="7">
    <source>
        <dbReference type="Proteomes" id="UP001553161"/>
    </source>
</evidence>
<dbReference type="CDD" id="cd11614">
    <property type="entry name" value="SAF_CpaB_FlgA_like"/>
    <property type="match status" value="1"/>
</dbReference>
<name>A0ABV3L339_9RHOB</name>
<evidence type="ECO:0000256" key="3">
    <source>
        <dbReference type="ARBA" id="ARBA00022764"/>
    </source>
</evidence>
<keyword evidence="4" id="KW-1005">Bacterial flagellum biogenesis</keyword>
<comment type="similarity">
    <text evidence="4">Belongs to the FlgA family.</text>
</comment>
<dbReference type="InterPro" id="IPR039246">
    <property type="entry name" value="Flagellar_FlgA"/>
</dbReference>
<comment type="function">
    <text evidence="4">Involved in the assembly process of the P-ring formation. It may associate with FlgF on the rod constituting a structure essential for the P-ring assembly or may act as a modulator protein for the P-ring assembly.</text>
</comment>
<dbReference type="PANTHER" id="PTHR36307">
    <property type="entry name" value="FLAGELLA BASAL BODY P-RING FORMATION PROTEIN FLGA"/>
    <property type="match status" value="1"/>
</dbReference>
<dbReference type="InterPro" id="IPR017585">
    <property type="entry name" value="SAF_FlgA"/>
</dbReference>
<gene>
    <name evidence="6" type="primary">flgA</name>
    <name evidence="6" type="ORF">AB0T83_04075</name>
</gene>
<evidence type="ECO:0000313" key="6">
    <source>
        <dbReference type="EMBL" id="MEV8465959.1"/>
    </source>
</evidence>
<proteinExistence type="inferred from homology"/>
<organism evidence="6 7">
    <name type="scientific">Meridianimarinicoccus marinus</name>
    <dbReference type="NCBI Taxonomy" id="3231483"/>
    <lineage>
        <taxon>Bacteria</taxon>
        <taxon>Pseudomonadati</taxon>
        <taxon>Pseudomonadota</taxon>
        <taxon>Alphaproteobacteria</taxon>
        <taxon>Rhodobacterales</taxon>
        <taxon>Paracoccaceae</taxon>
        <taxon>Meridianimarinicoccus</taxon>
    </lineage>
</organism>
<dbReference type="PANTHER" id="PTHR36307:SF1">
    <property type="entry name" value="FLAGELLA BASAL BODY P-RING FORMATION PROTEIN FLGA"/>
    <property type="match status" value="1"/>
</dbReference>
<keyword evidence="2 4" id="KW-0732">Signal</keyword>